<organism evidence="1 2">
    <name type="scientific">Sphaerodactylus townsendi</name>
    <dbReference type="NCBI Taxonomy" id="933632"/>
    <lineage>
        <taxon>Eukaryota</taxon>
        <taxon>Metazoa</taxon>
        <taxon>Chordata</taxon>
        <taxon>Craniata</taxon>
        <taxon>Vertebrata</taxon>
        <taxon>Euteleostomi</taxon>
        <taxon>Lepidosauria</taxon>
        <taxon>Squamata</taxon>
        <taxon>Bifurcata</taxon>
        <taxon>Gekkota</taxon>
        <taxon>Sphaerodactylidae</taxon>
        <taxon>Sphaerodactylus</taxon>
    </lineage>
</organism>
<protein>
    <submittedName>
        <fullName evidence="1">Uncharacterized protein</fullName>
    </submittedName>
</protein>
<gene>
    <name evidence="1" type="ORF">K3G42_011845</name>
</gene>
<sequence>MRSSSLVAARESTSGGGGGSNSGASDVHRLHFPCQQGLMGIVVHEHLKCQSWTPLIYMEVSSLPPSKHASQPTLIQPQSPSSRILCKLFLDFLPFNDKTLHLPFPSNTSRW</sequence>
<accession>A0ACB8FX30</accession>
<dbReference type="EMBL" id="CM037626">
    <property type="protein sequence ID" value="KAH8011871.1"/>
    <property type="molecule type" value="Genomic_DNA"/>
</dbReference>
<keyword evidence="2" id="KW-1185">Reference proteome</keyword>
<proteinExistence type="predicted"/>
<evidence type="ECO:0000313" key="2">
    <source>
        <dbReference type="Proteomes" id="UP000827872"/>
    </source>
</evidence>
<comment type="caution">
    <text evidence="1">The sequence shown here is derived from an EMBL/GenBank/DDBJ whole genome shotgun (WGS) entry which is preliminary data.</text>
</comment>
<evidence type="ECO:0000313" key="1">
    <source>
        <dbReference type="EMBL" id="KAH8011871.1"/>
    </source>
</evidence>
<name>A0ACB8FX30_9SAUR</name>
<dbReference type="Proteomes" id="UP000827872">
    <property type="component" value="Linkage Group LG13"/>
</dbReference>
<reference evidence="1" key="1">
    <citation type="submission" date="2021-08" db="EMBL/GenBank/DDBJ databases">
        <title>The first chromosome-level gecko genome reveals the dynamic sex chromosomes of Neotropical dwarf geckos (Sphaerodactylidae: Sphaerodactylus).</title>
        <authorList>
            <person name="Pinto B.J."/>
            <person name="Keating S.E."/>
            <person name="Gamble T."/>
        </authorList>
    </citation>
    <scope>NUCLEOTIDE SEQUENCE</scope>
    <source>
        <strain evidence="1">TG3544</strain>
    </source>
</reference>